<evidence type="ECO:0000256" key="1">
    <source>
        <dbReference type="ARBA" id="ARBA00022536"/>
    </source>
</evidence>
<protein>
    <recommendedName>
        <fullName evidence="3">EGF-like domain-containing protein</fullName>
    </recommendedName>
</protein>
<feature type="domain" description="EGF-like" evidence="3">
    <location>
        <begin position="215"/>
        <end position="250"/>
    </location>
</feature>
<keyword evidence="2" id="KW-1133">Transmembrane helix</keyword>
<dbReference type="PANTHER" id="PTHR24043:SF8">
    <property type="entry name" value="EGF-LIKE DOMAIN-CONTAINING PROTEIN"/>
    <property type="match status" value="1"/>
</dbReference>
<evidence type="ECO:0000259" key="3">
    <source>
        <dbReference type="SMART" id="SM00181"/>
    </source>
</evidence>
<sequence length="391" mass="43329">MLVLCYSFVTLCQAYENIALNKTAYQKNQYEKGNNTFDASNAVDGLKSDLRWSGGQKTKTKFRITGTASLDFHLEVYGCPIHESYFGNCLVSNTMTCQCSKCKPGFFGRRCEFECDVGHYGYNCNETCGHCIDPRQCSNVKGTCLSGCKAGYSGQTCKEDCIVSQYGYNCNETCGHCKDPIQCSAVTGTCLTRCNAGYVGRLCKEECVFGHYGYNCNETCGHCKDPIQCSTVSGTCLTGCKAGYVGRLCKEVCVFGYYGHGCIKECSKFCNRSRDCNPVSGFCNGGCRNGKKGGYCQEDRSLSGRTIEFYCFIGALGLSTIVIVVLIICIILKRRNNKHQERGHEQLRNTVDIPVAYHAGGACGEYIEFREGNTDNPYDRIQERSNVRYNK</sequence>
<dbReference type="SMART" id="SM00181">
    <property type="entry name" value="EGF"/>
    <property type="match status" value="5"/>
</dbReference>
<proteinExistence type="predicted"/>
<evidence type="ECO:0000313" key="5">
    <source>
        <dbReference type="Proteomes" id="UP000005408"/>
    </source>
</evidence>
<dbReference type="Gene3D" id="2.170.300.10">
    <property type="entry name" value="Tie2 ligand-binding domain superfamily"/>
    <property type="match status" value="2"/>
</dbReference>
<keyword evidence="1" id="KW-0245">EGF-like domain</keyword>
<feature type="transmembrane region" description="Helical" evidence="2">
    <location>
        <begin position="307"/>
        <end position="332"/>
    </location>
</feature>
<dbReference type="Gene3D" id="2.60.120.260">
    <property type="entry name" value="Galactose-binding domain-like"/>
    <property type="match status" value="1"/>
</dbReference>
<dbReference type="InterPro" id="IPR042635">
    <property type="entry name" value="MEGF10/SREC1/2-like"/>
</dbReference>
<dbReference type="PANTHER" id="PTHR24043">
    <property type="entry name" value="SCAVENGER RECEPTOR CLASS F"/>
    <property type="match status" value="1"/>
</dbReference>
<keyword evidence="5" id="KW-1185">Reference proteome</keyword>
<evidence type="ECO:0000313" key="4">
    <source>
        <dbReference type="EnsemblMetazoa" id="G8809.1:cds"/>
    </source>
</evidence>
<feature type="domain" description="EGF-like" evidence="3">
    <location>
        <begin position="114"/>
        <end position="158"/>
    </location>
</feature>
<organism evidence="4 5">
    <name type="scientific">Magallana gigas</name>
    <name type="common">Pacific oyster</name>
    <name type="synonym">Crassostrea gigas</name>
    <dbReference type="NCBI Taxonomy" id="29159"/>
    <lineage>
        <taxon>Eukaryota</taxon>
        <taxon>Metazoa</taxon>
        <taxon>Spiralia</taxon>
        <taxon>Lophotrochozoa</taxon>
        <taxon>Mollusca</taxon>
        <taxon>Bivalvia</taxon>
        <taxon>Autobranchia</taxon>
        <taxon>Pteriomorphia</taxon>
        <taxon>Ostreida</taxon>
        <taxon>Ostreoidea</taxon>
        <taxon>Ostreidae</taxon>
        <taxon>Magallana</taxon>
    </lineage>
</organism>
<dbReference type="AlphaFoldDB" id="A0A8W8NZ76"/>
<accession>A0A8W8NZ76</accession>
<keyword evidence="2" id="KW-0472">Membrane</keyword>
<keyword evidence="2" id="KW-0812">Transmembrane</keyword>
<evidence type="ECO:0000256" key="2">
    <source>
        <dbReference type="SAM" id="Phobius"/>
    </source>
</evidence>
<dbReference type="GO" id="GO:0005044">
    <property type="term" value="F:scavenger receptor activity"/>
    <property type="evidence" value="ECO:0007669"/>
    <property type="project" value="InterPro"/>
</dbReference>
<feature type="domain" description="EGF-like" evidence="3">
    <location>
        <begin position="169"/>
        <end position="204"/>
    </location>
</feature>
<feature type="domain" description="EGF-like" evidence="3">
    <location>
        <begin position="265"/>
        <end position="297"/>
    </location>
</feature>
<feature type="domain" description="EGF-like" evidence="3">
    <location>
        <begin position="88"/>
        <end position="112"/>
    </location>
</feature>
<dbReference type="InterPro" id="IPR000742">
    <property type="entry name" value="EGF"/>
</dbReference>
<name>A0A8W8NZ76_MAGGI</name>
<reference evidence="4" key="1">
    <citation type="submission" date="2022-08" db="UniProtKB">
        <authorList>
            <consortium name="EnsemblMetazoa"/>
        </authorList>
    </citation>
    <scope>IDENTIFICATION</scope>
    <source>
        <strain evidence="4">05x7-T-G4-1.051#20</strain>
    </source>
</reference>
<dbReference type="Proteomes" id="UP000005408">
    <property type="component" value="Unassembled WGS sequence"/>
</dbReference>
<dbReference type="EnsemblMetazoa" id="G8809.1">
    <property type="protein sequence ID" value="G8809.1:cds"/>
    <property type="gene ID" value="G8809"/>
</dbReference>